<accession>H5T7L4</accession>
<feature type="domain" description="DRTGG" evidence="14">
    <location>
        <begin position="233"/>
        <end position="344"/>
    </location>
</feature>
<reference evidence="15 16" key="2">
    <citation type="journal article" date="2017" name="Antonie Van Leeuwenhoek">
        <title>Rhizobium rhizosphaerae sp. nov., a novel species isolated from rice rhizosphere.</title>
        <authorList>
            <person name="Zhao J.J."/>
            <person name="Zhang J."/>
            <person name="Zhang R.J."/>
            <person name="Zhang C.W."/>
            <person name="Yin H.Q."/>
            <person name="Zhang X.X."/>
        </authorList>
    </citation>
    <scope>NUCLEOTIDE SEQUENCE [LARGE SCALE GENOMIC DNA]</scope>
    <source>
        <strain evidence="15 16">ACAM 611</strain>
    </source>
</reference>
<comment type="caution">
    <text evidence="15">The sequence shown here is derived from an EMBL/GenBank/DDBJ whole genome shotgun (WGS) entry which is preliminary data.</text>
</comment>
<dbReference type="Gene3D" id="3.40.50.10750">
    <property type="entry name" value="Isocitrate/Isopropylmalate dehydrogenase-like"/>
    <property type="match status" value="1"/>
</dbReference>
<dbReference type="Proteomes" id="UP000053586">
    <property type="component" value="Unassembled WGS sequence"/>
</dbReference>
<comment type="subunit">
    <text evidence="5">Homohexamer.</text>
</comment>
<evidence type="ECO:0000256" key="7">
    <source>
        <dbReference type="ARBA" id="ARBA00021528"/>
    </source>
</evidence>
<dbReference type="AlphaFoldDB" id="H5T7L4"/>
<organism evidence="15 16">
    <name type="scientific">Glaciecola punicea ACAM 611</name>
    <dbReference type="NCBI Taxonomy" id="1121923"/>
    <lineage>
        <taxon>Bacteria</taxon>
        <taxon>Pseudomonadati</taxon>
        <taxon>Pseudomonadota</taxon>
        <taxon>Gammaproteobacteria</taxon>
        <taxon>Alteromonadales</taxon>
        <taxon>Alteromonadaceae</taxon>
        <taxon>Glaciecola</taxon>
    </lineage>
</organism>
<keyword evidence="10 12" id="KW-0012">Acyltransferase</keyword>
<evidence type="ECO:0000256" key="6">
    <source>
        <dbReference type="ARBA" id="ARBA00012707"/>
    </source>
</evidence>
<dbReference type="InterPro" id="IPR042112">
    <property type="entry name" value="P_AcTrfase_dom2"/>
</dbReference>
<evidence type="ECO:0000256" key="8">
    <source>
        <dbReference type="ARBA" id="ARBA00022490"/>
    </source>
</evidence>
<dbReference type="InterPro" id="IPR028979">
    <property type="entry name" value="Ser_kin/Pase_Hpr-like_N_sf"/>
</dbReference>
<dbReference type="eggNOG" id="COG0280">
    <property type="taxonomic scope" value="Bacteria"/>
</dbReference>
<feature type="domain" description="Phosphate acetyl/butaryl transferase" evidence="13">
    <location>
        <begin position="392"/>
        <end position="706"/>
    </location>
</feature>
<dbReference type="SUPFAM" id="SSF53659">
    <property type="entry name" value="Isocitrate/Isopropylmalate dehydrogenase-like"/>
    <property type="match status" value="1"/>
</dbReference>
<dbReference type="FunFam" id="3.40.50.10750:FF:000001">
    <property type="entry name" value="Phosphate acetyltransferase"/>
    <property type="match status" value="1"/>
</dbReference>
<dbReference type="GO" id="GO:0006085">
    <property type="term" value="P:acetyl-CoA biosynthetic process"/>
    <property type="evidence" value="ECO:0007669"/>
    <property type="project" value="UniProtKB-UniPathway"/>
</dbReference>
<proteinExistence type="inferred from homology"/>
<dbReference type="PANTHER" id="PTHR43356">
    <property type="entry name" value="PHOSPHATE ACETYLTRANSFERASE"/>
    <property type="match status" value="1"/>
</dbReference>
<comment type="similarity">
    <text evidence="3 12">In the C-terminal section; belongs to the phosphate acetyltransferase and butyryltransferase family.</text>
</comment>
<evidence type="ECO:0000259" key="13">
    <source>
        <dbReference type="Pfam" id="PF01515"/>
    </source>
</evidence>
<evidence type="ECO:0000256" key="10">
    <source>
        <dbReference type="ARBA" id="ARBA00023315"/>
    </source>
</evidence>
<evidence type="ECO:0000256" key="2">
    <source>
        <dbReference type="ARBA" id="ARBA00004989"/>
    </source>
</evidence>
<dbReference type="PIRSF" id="PIRSF006107">
    <property type="entry name" value="PhpActrans_proteobac"/>
    <property type="match status" value="1"/>
</dbReference>
<dbReference type="InterPro" id="IPR004614">
    <property type="entry name" value="P_AcTrfase"/>
</dbReference>
<evidence type="ECO:0000256" key="5">
    <source>
        <dbReference type="ARBA" id="ARBA00011643"/>
    </source>
</evidence>
<dbReference type="Gene3D" id="3.40.1390.20">
    <property type="entry name" value="HprK N-terminal domain-like"/>
    <property type="match status" value="1"/>
</dbReference>
<dbReference type="CDD" id="cd03109">
    <property type="entry name" value="DTBS"/>
    <property type="match status" value="1"/>
</dbReference>
<comment type="function">
    <text evidence="12">Involved in acetate metabolism.</text>
</comment>
<dbReference type="NCBIfam" id="TIGR00651">
    <property type="entry name" value="pta"/>
    <property type="match status" value="1"/>
</dbReference>
<comment type="domain">
    <text evidence="12">The N-terminal region seems to be important for proper quaternary structure. The C-terminal region contains the substrate-binding site.</text>
</comment>
<dbReference type="InterPro" id="IPR010766">
    <property type="entry name" value="DRTGG"/>
</dbReference>
<dbReference type="EMBL" id="BAET01000002">
    <property type="protein sequence ID" value="GAB54291.1"/>
    <property type="molecule type" value="Genomic_DNA"/>
</dbReference>
<dbReference type="NCBIfam" id="NF007233">
    <property type="entry name" value="PRK09653.1"/>
    <property type="match status" value="1"/>
</dbReference>
<evidence type="ECO:0000256" key="12">
    <source>
        <dbReference type="PIRNR" id="PIRNR006107"/>
    </source>
</evidence>
<dbReference type="Gene3D" id="3.40.50.300">
    <property type="entry name" value="P-loop containing nucleotide triphosphate hydrolases"/>
    <property type="match status" value="1"/>
</dbReference>
<dbReference type="eggNOG" id="COG0857">
    <property type="taxonomic scope" value="Bacteria"/>
</dbReference>
<name>H5T7L4_9ALTE</name>
<dbReference type="GO" id="GO:0008959">
    <property type="term" value="F:phosphate acetyltransferase activity"/>
    <property type="evidence" value="ECO:0007669"/>
    <property type="project" value="UniProtKB-EC"/>
</dbReference>
<evidence type="ECO:0000256" key="4">
    <source>
        <dbReference type="ARBA" id="ARBA00009786"/>
    </source>
</evidence>
<dbReference type="RefSeq" id="WP_006002375.1">
    <property type="nucleotide sequence ID" value="NZ_BAET01000002.1"/>
</dbReference>
<sequence>MTHRIMLIPIGSNAGLTSVSLGLVRALQQRGLNVNFFKPIAQPRRGDDTIDKATSILRNMGFTKMATPLSSAHAEELIGDDKKDELLEEIVEMYQAQAKGQDLVIIEGLISTTDHPYAVKVNRDICNALDAKIILVGAPGASSMDQFNDKIEIVADSYGGHSGRRVMGCILNKIGGPSDVKGRLGADLLDDHQEMKSLATVKNLSALPVFSKSFPLVGCITWNFELLAPRVKDIQRHMKAEMLNEGDYAHRRLRSVHLCGREIHNMTSIFKPGALLIMSGDRSDILLAACLASLNGTKIGALLLTGGYKPDANILKLCDQALQTGLPIMLVKHNTWQATANLQRFNQEVPVDDTQRVNKVMDHMATCMNEQWLNTLSTKSTLATKMSPPAFRHMLTRMAQVAKKTIVLPEGDEPRTIKAAAICSQRNIAKCILLAQPEDVYRVAKQQGIELPKDLIIQRPQDLHNQYIAPLVALRKHRGMTEVVAKEALQDTVMLGTMMLQQGHVDGLVSGAIHTTANTIRPALQLIKTAPGASLVSSIFFMLLPEQVLVYGDCAINPAPNAQQLADIAIQSADSAALFGIEPKVAMLSYSTGSSGTGADVEKVKDATKIAQQKRPDLLIDGPMQYDAAVMESVAAKKAPNSKVAGQATVFIFPDLNTGNTTYKAVQRSANLISIGPMLQGMGKPVNDLSRGALVDDIVYTIALTAIQANQQVQKP</sequence>
<dbReference type="SUPFAM" id="SSF52540">
    <property type="entry name" value="P-loop containing nucleoside triphosphate hydrolases"/>
    <property type="match status" value="1"/>
</dbReference>
<dbReference type="InterPro" id="IPR016475">
    <property type="entry name" value="P-Actrans_bac"/>
</dbReference>
<reference evidence="15 16" key="1">
    <citation type="journal article" date="2012" name="J. Bacteriol.">
        <title>Genome sequence of proteorhodopsin-containing sea ice bacterium Glaciecola punicea ACAM 611T.</title>
        <authorList>
            <person name="Qin Q.-L."/>
            <person name="Xie B.-B."/>
            <person name="Shu Y.-L."/>
            <person name="Rong J.-C."/>
            <person name="Zhao D.-L."/>
            <person name="Zhang X.-Y."/>
            <person name="Chen X.-L."/>
            <person name="Zhou B.-C."/>
            <person name="Zhanga Y.-Z."/>
        </authorList>
    </citation>
    <scope>NUCLEOTIDE SEQUENCE [LARGE SCALE GENOMIC DNA]</scope>
    <source>
        <strain evidence="15 16">ACAM 611</strain>
    </source>
</reference>
<dbReference type="InterPro" id="IPR050500">
    <property type="entry name" value="Phos_Acetyltrans/Butyryltrans"/>
</dbReference>
<gene>
    <name evidence="15" type="primary">pta</name>
    <name evidence="15" type="ORF">GPUN_0137</name>
</gene>
<dbReference type="Pfam" id="PF01515">
    <property type="entry name" value="PTA_PTB"/>
    <property type="match status" value="1"/>
</dbReference>
<dbReference type="InterPro" id="IPR027417">
    <property type="entry name" value="P-loop_NTPase"/>
</dbReference>
<dbReference type="InterPro" id="IPR002505">
    <property type="entry name" value="PTA_PTB"/>
</dbReference>
<protein>
    <recommendedName>
        <fullName evidence="7 12">Phosphate acetyltransferase</fullName>
        <ecNumber evidence="6 12">2.3.1.8</ecNumber>
    </recommendedName>
    <alternativeName>
        <fullName evidence="11 12">Phosphotransacetylase</fullName>
    </alternativeName>
</protein>
<evidence type="ECO:0000256" key="9">
    <source>
        <dbReference type="ARBA" id="ARBA00022679"/>
    </source>
</evidence>
<comment type="similarity">
    <text evidence="4 12">In the N-terminal section; belongs to the CobB/CobQ family.</text>
</comment>
<comment type="catalytic activity">
    <reaction evidence="12">
        <text>acetyl-CoA + phosphate = acetyl phosphate + CoA</text>
        <dbReference type="Rhea" id="RHEA:19521"/>
        <dbReference type="ChEBI" id="CHEBI:22191"/>
        <dbReference type="ChEBI" id="CHEBI:43474"/>
        <dbReference type="ChEBI" id="CHEBI:57287"/>
        <dbReference type="ChEBI" id="CHEBI:57288"/>
        <dbReference type="EC" id="2.3.1.8"/>
    </reaction>
</comment>
<evidence type="ECO:0000313" key="15">
    <source>
        <dbReference type="EMBL" id="GAB54291.1"/>
    </source>
</evidence>
<dbReference type="PANTHER" id="PTHR43356:SF3">
    <property type="entry name" value="PHOSPHATE ACETYLTRANSFERASE"/>
    <property type="match status" value="1"/>
</dbReference>
<dbReference type="Pfam" id="PF13500">
    <property type="entry name" value="AAA_26"/>
    <property type="match status" value="1"/>
</dbReference>
<dbReference type="OrthoDB" id="9808984at2"/>
<dbReference type="SUPFAM" id="SSF75138">
    <property type="entry name" value="HprK N-terminal domain-like"/>
    <property type="match status" value="1"/>
</dbReference>
<comment type="pathway">
    <text evidence="2 12">Metabolic intermediate biosynthesis; acetyl-CoA biosynthesis; acetyl-CoA from acetate: step 2/2.</text>
</comment>
<dbReference type="GO" id="GO:0005737">
    <property type="term" value="C:cytoplasm"/>
    <property type="evidence" value="ECO:0007669"/>
    <property type="project" value="UniProtKB-SubCell"/>
</dbReference>
<keyword evidence="16" id="KW-1185">Reference proteome</keyword>
<dbReference type="EC" id="2.3.1.8" evidence="6 12"/>
<dbReference type="Pfam" id="PF07085">
    <property type="entry name" value="DRTGG"/>
    <property type="match status" value="1"/>
</dbReference>
<dbReference type="NCBIfam" id="NF004167">
    <property type="entry name" value="PRK05632.1"/>
    <property type="match status" value="1"/>
</dbReference>
<dbReference type="STRING" id="56804.BAE46_03990"/>
<comment type="subcellular location">
    <subcellularLocation>
        <location evidence="1 12">Cytoplasm</location>
    </subcellularLocation>
</comment>
<keyword evidence="9 12" id="KW-0808">Transferase</keyword>
<dbReference type="UniPathway" id="UPA00340">
    <property type="reaction ID" value="UER00459"/>
</dbReference>
<evidence type="ECO:0000256" key="1">
    <source>
        <dbReference type="ARBA" id="ARBA00004496"/>
    </source>
</evidence>
<evidence type="ECO:0000259" key="14">
    <source>
        <dbReference type="Pfam" id="PF07085"/>
    </source>
</evidence>
<dbReference type="Gene3D" id="3.40.50.10950">
    <property type="match status" value="1"/>
</dbReference>
<keyword evidence="8 12" id="KW-0963">Cytoplasm</keyword>
<evidence type="ECO:0000256" key="3">
    <source>
        <dbReference type="ARBA" id="ARBA00008756"/>
    </source>
</evidence>
<dbReference type="InterPro" id="IPR042113">
    <property type="entry name" value="P_AcTrfase_dom1"/>
</dbReference>
<evidence type="ECO:0000313" key="16">
    <source>
        <dbReference type="Proteomes" id="UP000053586"/>
    </source>
</evidence>
<evidence type="ECO:0000256" key="11">
    <source>
        <dbReference type="ARBA" id="ARBA00031108"/>
    </source>
</evidence>